<dbReference type="InterPro" id="IPR000847">
    <property type="entry name" value="LysR_HTH_N"/>
</dbReference>
<dbReference type="InterPro" id="IPR036390">
    <property type="entry name" value="WH_DNA-bd_sf"/>
</dbReference>
<evidence type="ECO:0000256" key="3">
    <source>
        <dbReference type="ARBA" id="ARBA00023125"/>
    </source>
</evidence>
<evidence type="ECO:0000256" key="4">
    <source>
        <dbReference type="ARBA" id="ARBA00023163"/>
    </source>
</evidence>
<dbReference type="CDD" id="cd00090">
    <property type="entry name" value="HTH_ARSR"/>
    <property type="match status" value="1"/>
</dbReference>
<dbReference type="PRINTS" id="PR00039">
    <property type="entry name" value="HTHLYSR"/>
</dbReference>
<keyword evidence="2" id="KW-0805">Transcription regulation</keyword>
<organism evidence="6 7">
    <name type="scientific">Nonomuraea maheshkhaliensis</name>
    <dbReference type="NCBI Taxonomy" id="419590"/>
    <lineage>
        <taxon>Bacteria</taxon>
        <taxon>Bacillati</taxon>
        <taxon>Actinomycetota</taxon>
        <taxon>Actinomycetes</taxon>
        <taxon>Streptosporangiales</taxon>
        <taxon>Streptosporangiaceae</taxon>
        <taxon>Nonomuraea</taxon>
    </lineage>
</organism>
<dbReference type="PROSITE" id="PS50931">
    <property type="entry name" value="HTH_LYSR"/>
    <property type="match status" value="1"/>
</dbReference>
<evidence type="ECO:0000313" key="6">
    <source>
        <dbReference type="EMBL" id="GAA1625985.1"/>
    </source>
</evidence>
<keyword evidence="3" id="KW-0238">DNA-binding</keyword>
<dbReference type="Gene3D" id="3.40.190.10">
    <property type="entry name" value="Periplasmic binding protein-like II"/>
    <property type="match status" value="2"/>
</dbReference>
<evidence type="ECO:0000256" key="1">
    <source>
        <dbReference type="ARBA" id="ARBA00009437"/>
    </source>
</evidence>
<dbReference type="InterPro" id="IPR005119">
    <property type="entry name" value="LysR_subst-bd"/>
</dbReference>
<evidence type="ECO:0000259" key="5">
    <source>
        <dbReference type="PROSITE" id="PS50931"/>
    </source>
</evidence>
<dbReference type="Pfam" id="PF03466">
    <property type="entry name" value="LysR_substrate"/>
    <property type="match status" value="1"/>
</dbReference>
<dbReference type="EMBL" id="BAAAMU010000013">
    <property type="protein sequence ID" value="GAA1625985.1"/>
    <property type="molecule type" value="Genomic_DNA"/>
</dbReference>
<accession>A0ABN2F1X9</accession>
<dbReference type="InterPro" id="IPR011991">
    <property type="entry name" value="ArsR-like_HTH"/>
</dbReference>
<dbReference type="Pfam" id="PF00126">
    <property type="entry name" value="HTH_1"/>
    <property type="match status" value="1"/>
</dbReference>
<proteinExistence type="inferred from homology"/>
<comment type="caution">
    <text evidence="6">The sequence shown here is derived from an EMBL/GenBank/DDBJ whole genome shotgun (WGS) entry which is preliminary data.</text>
</comment>
<dbReference type="PANTHER" id="PTHR30346">
    <property type="entry name" value="TRANSCRIPTIONAL DUAL REGULATOR HCAR-RELATED"/>
    <property type="match status" value="1"/>
</dbReference>
<dbReference type="InterPro" id="IPR036388">
    <property type="entry name" value="WH-like_DNA-bd_sf"/>
</dbReference>
<reference evidence="6 7" key="1">
    <citation type="journal article" date="2019" name="Int. J. Syst. Evol. Microbiol.">
        <title>The Global Catalogue of Microorganisms (GCM) 10K type strain sequencing project: providing services to taxonomists for standard genome sequencing and annotation.</title>
        <authorList>
            <consortium name="The Broad Institute Genomics Platform"/>
            <consortium name="The Broad Institute Genome Sequencing Center for Infectious Disease"/>
            <person name="Wu L."/>
            <person name="Ma J."/>
        </authorList>
    </citation>
    <scope>NUCLEOTIDE SEQUENCE [LARGE SCALE GENOMIC DNA]</scope>
    <source>
        <strain evidence="6 7">JCM 13929</strain>
    </source>
</reference>
<evidence type="ECO:0000313" key="7">
    <source>
        <dbReference type="Proteomes" id="UP001500064"/>
    </source>
</evidence>
<dbReference type="SUPFAM" id="SSF46785">
    <property type="entry name" value="Winged helix' DNA-binding domain"/>
    <property type="match status" value="1"/>
</dbReference>
<feature type="domain" description="HTH lysR-type" evidence="5">
    <location>
        <begin position="2"/>
        <end position="59"/>
    </location>
</feature>
<name>A0ABN2F1X9_9ACTN</name>
<dbReference type="SUPFAM" id="SSF53850">
    <property type="entry name" value="Periplasmic binding protein-like II"/>
    <property type="match status" value="1"/>
</dbReference>
<keyword evidence="7" id="KW-1185">Reference proteome</keyword>
<dbReference type="RefSeq" id="WP_346103929.1">
    <property type="nucleotide sequence ID" value="NZ_BAAAMU010000013.1"/>
</dbReference>
<comment type="similarity">
    <text evidence="1">Belongs to the LysR transcriptional regulatory family.</text>
</comment>
<dbReference type="Gene3D" id="1.10.10.10">
    <property type="entry name" value="Winged helix-like DNA-binding domain superfamily/Winged helix DNA-binding domain"/>
    <property type="match status" value="1"/>
</dbReference>
<sequence>MLNLVHLKVLAAVARHGSVTEAAKELHYSQPSVSHHLSRLEAATGVKLVQRAGRGIRLTPEGRLLANRASEIVGRVDAAAIELAAQAGLRAGRVRLAANASPLSTIVPAAAVALAEAHPGLELILIERHQVEALQLLRAGEIDVALVFRHADAPGEEEGFRLVHIGYDPIYLVSRQPDDSIANHRLSAWIGGCERCQEELVTLCRQEGFTPRIGSLSDDMVVVQALVAAGKGVTTLPGLALRAHRRPDIHTTELAGFTRRLYAVTYGDPPDPPATVALIQALADAAPPEARPGGPAGTPLES</sequence>
<dbReference type="Proteomes" id="UP001500064">
    <property type="component" value="Unassembled WGS sequence"/>
</dbReference>
<keyword evidence="4" id="KW-0804">Transcription</keyword>
<gene>
    <name evidence="6" type="ORF">GCM10009733_023320</name>
</gene>
<protein>
    <submittedName>
        <fullName evidence="6">LysR family transcriptional regulator</fullName>
    </submittedName>
</protein>
<evidence type="ECO:0000256" key="2">
    <source>
        <dbReference type="ARBA" id="ARBA00023015"/>
    </source>
</evidence>
<dbReference type="PANTHER" id="PTHR30346:SF29">
    <property type="entry name" value="LYSR SUBSTRATE-BINDING"/>
    <property type="match status" value="1"/>
</dbReference>